<gene>
    <name evidence="7 8" type="primary">mltG</name>
    <name evidence="8" type="ORF">M0G41_13720</name>
</gene>
<keyword evidence="2 7" id="KW-0812">Transmembrane</keyword>
<dbReference type="HAMAP" id="MF_02065">
    <property type="entry name" value="MltG"/>
    <property type="match status" value="1"/>
</dbReference>
<proteinExistence type="inferred from homology"/>
<organism evidence="8 9">
    <name type="scientific">Pseudomarimonas salicorniae</name>
    <dbReference type="NCBI Taxonomy" id="2933270"/>
    <lineage>
        <taxon>Bacteria</taxon>
        <taxon>Pseudomonadati</taxon>
        <taxon>Pseudomonadota</taxon>
        <taxon>Gammaproteobacteria</taxon>
        <taxon>Lysobacterales</taxon>
        <taxon>Lysobacteraceae</taxon>
        <taxon>Pseudomarimonas</taxon>
    </lineage>
</organism>
<comment type="caution">
    <text evidence="8">The sequence shown here is derived from an EMBL/GenBank/DDBJ whole genome shotgun (WGS) entry which is preliminary data.</text>
</comment>
<evidence type="ECO:0000256" key="2">
    <source>
        <dbReference type="ARBA" id="ARBA00022692"/>
    </source>
</evidence>
<keyword evidence="5 7" id="KW-0456">Lyase</keyword>
<dbReference type="Pfam" id="PF02618">
    <property type="entry name" value="YceG"/>
    <property type="match status" value="1"/>
</dbReference>
<evidence type="ECO:0000313" key="8">
    <source>
        <dbReference type="EMBL" id="MCK7594726.1"/>
    </source>
</evidence>
<dbReference type="EC" id="4.2.2.29" evidence="7"/>
<evidence type="ECO:0000256" key="5">
    <source>
        <dbReference type="ARBA" id="ARBA00023239"/>
    </source>
</evidence>
<dbReference type="Proteomes" id="UP001431449">
    <property type="component" value="Unassembled WGS sequence"/>
</dbReference>
<name>A0ABT0GJK9_9GAMM</name>
<evidence type="ECO:0000256" key="3">
    <source>
        <dbReference type="ARBA" id="ARBA00022989"/>
    </source>
</evidence>
<keyword evidence="7" id="KW-0997">Cell inner membrane</keyword>
<dbReference type="CDD" id="cd08010">
    <property type="entry name" value="MltG_like"/>
    <property type="match status" value="1"/>
</dbReference>
<keyword evidence="9" id="KW-1185">Reference proteome</keyword>
<dbReference type="Gene3D" id="3.30.160.60">
    <property type="entry name" value="Classic Zinc Finger"/>
    <property type="match status" value="1"/>
</dbReference>
<accession>A0ABT0GJK9</accession>
<evidence type="ECO:0000313" key="9">
    <source>
        <dbReference type="Proteomes" id="UP001431449"/>
    </source>
</evidence>
<comment type="similarity">
    <text evidence="7">Belongs to the transglycosylase MltG family.</text>
</comment>
<comment type="function">
    <text evidence="7">Functions as a peptidoglycan terminase that cleaves nascent peptidoglycan strands endolytically to terminate their elongation.</text>
</comment>
<evidence type="ECO:0000256" key="6">
    <source>
        <dbReference type="ARBA" id="ARBA00023316"/>
    </source>
</evidence>
<dbReference type="PANTHER" id="PTHR30518">
    <property type="entry name" value="ENDOLYTIC MUREIN TRANSGLYCOSYLASE"/>
    <property type="match status" value="1"/>
</dbReference>
<dbReference type="InterPro" id="IPR003770">
    <property type="entry name" value="MLTG-like"/>
</dbReference>
<evidence type="ECO:0000256" key="1">
    <source>
        <dbReference type="ARBA" id="ARBA00022475"/>
    </source>
</evidence>
<keyword evidence="6 7" id="KW-0961">Cell wall biogenesis/degradation</keyword>
<dbReference type="RefSeq" id="WP_248210334.1">
    <property type="nucleotide sequence ID" value="NZ_JALNMH010000011.1"/>
</dbReference>
<feature type="site" description="Important for catalytic activity" evidence="7">
    <location>
        <position position="227"/>
    </location>
</feature>
<keyword evidence="4 7" id="KW-0472">Membrane</keyword>
<reference evidence="8" key="1">
    <citation type="submission" date="2022-04" db="EMBL/GenBank/DDBJ databases">
        <title>Lysobacter sp. CAU 1642 isolated from sea sand.</title>
        <authorList>
            <person name="Kim W."/>
        </authorList>
    </citation>
    <scope>NUCLEOTIDE SEQUENCE</scope>
    <source>
        <strain evidence="8">CAU 1642</strain>
    </source>
</reference>
<keyword evidence="3 7" id="KW-1133">Transmembrane helix</keyword>
<dbReference type="NCBIfam" id="TIGR00247">
    <property type="entry name" value="endolytic transglycosylase MltG"/>
    <property type="match status" value="1"/>
</dbReference>
<keyword evidence="1 7" id="KW-1003">Cell membrane</keyword>
<comment type="catalytic activity">
    <reaction evidence="7">
        <text>a peptidoglycan chain = a peptidoglycan chain with N-acetyl-1,6-anhydromuramyl-[peptide] at the reducing end + a peptidoglycan chain with N-acetylglucosamine at the non-reducing end.</text>
        <dbReference type="EC" id="4.2.2.29"/>
    </reaction>
</comment>
<dbReference type="EMBL" id="JALNMH010000011">
    <property type="protein sequence ID" value="MCK7594726.1"/>
    <property type="molecule type" value="Genomic_DNA"/>
</dbReference>
<protein>
    <recommendedName>
        <fullName evidence="7">Endolytic murein transglycosylase</fullName>
        <ecNumber evidence="7">4.2.2.29</ecNumber>
    </recommendedName>
    <alternativeName>
        <fullName evidence="7">Peptidoglycan lytic transglycosylase</fullName>
    </alternativeName>
    <alternativeName>
        <fullName evidence="7">Peptidoglycan polymerization terminase</fullName>
    </alternativeName>
</protein>
<evidence type="ECO:0000256" key="7">
    <source>
        <dbReference type="HAMAP-Rule" id="MF_02065"/>
    </source>
</evidence>
<sequence length="344" mass="38508">MKAATRHFFRALLLVCLLGLGLCAAAGWWLYQDYRAFVDQPMAMSAEEQIFEVRRGDSFRDVLAGLRRLGIQEGHDLYWRALAWELGVMRRLQVGEYAVEHDSTPRKLLLRLERGDVVQYRFTLIPGWNLRDLRAALAANPVLVQTLAGRSDESLMEAVGSPGLPAEGQFLPETYQFTRGSSDLDILKRAHLALRAALQQAWESRVPGLPLETPEQALVLASIIEKETGQAGERREIAGVFIRRLKLGMRLQTDPTVIYGIGAAFDGNLTRRHLETDTPWNTYTRAGLPPTPIALASPAALKAAVDPAEGETLYFVSRGDGTHHFSRTLAEHNAAVRRYQLRRR</sequence>
<dbReference type="PANTHER" id="PTHR30518:SF2">
    <property type="entry name" value="ENDOLYTIC MUREIN TRANSGLYCOSYLASE"/>
    <property type="match status" value="1"/>
</dbReference>
<evidence type="ECO:0000256" key="4">
    <source>
        <dbReference type="ARBA" id="ARBA00023136"/>
    </source>
</evidence>